<gene>
    <name evidence="1" type="ORF">CJ305_03000</name>
</gene>
<dbReference type="InterPro" id="IPR018641">
    <property type="entry name" value="Trfase_1_rSAM/seldom-assoc"/>
</dbReference>
<dbReference type="Pfam" id="PF09837">
    <property type="entry name" value="DUF2064"/>
    <property type="match status" value="1"/>
</dbReference>
<dbReference type="Gene3D" id="3.90.550.10">
    <property type="entry name" value="Spore Coat Polysaccharide Biosynthesis Protein SpsA, Chain A"/>
    <property type="match status" value="1"/>
</dbReference>
<dbReference type="RefSeq" id="WP_099644742.1">
    <property type="nucleotide sequence ID" value="NZ_KZ319287.1"/>
</dbReference>
<dbReference type="Proteomes" id="UP000229433">
    <property type="component" value="Unassembled WGS sequence"/>
</dbReference>
<keyword evidence="1" id="KW-0808">Transferase</keyword>
<dbReference type="NCBIfam" id="TIGR04282">
    <property type="entry name" value="glyco_like_cofC"/>
    <property type="match status" value="1"/>
</dbReference>
<accession>A0A2G1VWQ1</accession>
<dbReference type="PANTHER" id="PTHR36529:SF1">
    <property type="entry name" value="GLYCOSYLTRANSFERASE"/>
    <property type="match status" value="1"/>
</dbReference>
<name>A0A2G1VWQ1_9FLAO</name>
<dbReference type="InterPro" id="IPR029044">
    <property type="entry name" value="Nucleotide-diphossugar_trans"/>
</dbReference>
<sequence length="226" mass="25892">MGLLSKKDTGAEADFETEFHFPTSDKTLLIFTRNPELGKVKTRLAGGVGDDAALEIYKFLLKHTVSITQNLRVDKQVFYSEKIRPEDLWDTEKYIKKLQHGEDLGARMQQAFSRAFSDGYRKAIIIGSDMYDLSQSDLEEAFAALDHHDFVVGPAEDGGYYLLGMKFLKPELFQHKNWGTETVLEDTLQDLKSESVKLLEVRNDVDYYEDIKDIDAFKPFLPDHLK</sequence>
<protein>
    <submittedName>
        <fullName evidence="1">Glycosyltransferase</fullName>
    </submittedName>
</protein>
<dbReference type="OrthoDB" id="9798250at2"/>
<evidence type="ECO:0000313" key="1">
    <source>
        <dbReference type="EMBL" id="PHQ31202.1"/>
    </source>
</evidence>
<dbReference type="PANTHER" id="PTHR36529">
    <property type="entry name" value="SLL1095 PROTEIN"/>
    <property type="match status" value="1"/>
</dbReference>
<reference evidence="1 2" key="1">
    <citation type="submission" date="2017-08" db="EMBL/GenBank/DDBJ databases">
        <title>The whole genome shortgun sequences of strain Leeuwenhoekiella nanhaiensis G18 from the South China Sea.</title>
        <authorList>
            <person name="Liu Q."/>
        </authorList>
    </citation>
    <scope>NUCLEOTIDE SEQUENCE [LARGE SCALE GENOMIC DNA]</scope>
    <source>
        <strain evidence="1 2">G18</strain>
    </source>
</reference>
<evidence type="ECO:0000313" key="2">
    <source>
        <dbReference type="Proteomes" id="UP000229433"/>
    </source>
</evidence>
<comment type="caution">
    <text evidence="1">The sequence shown here is derived from an EMBL/GenBank/DDBJ whole genome shotgun (WGS) entry which is preliminary data.</text>
</comment>
<dbReference type="EMBL" id="NQXA01000001">
    <property type="protein sequence ID" value="PHQ31202.1"/>
    <property type="molecule type" value="Genomic_DNA"/>
</dbReference>
<organism evidence="1 2">
    <name type="scientific">Leeuwenhoekiella nanhaiensis</name>
    <dbReference type="NCBI Taxonomy" id="1655491"/>
    <lineage>
        <taxon>Bacteria</taxon>
        <taxon>Pseudomonadati</taxon>
        <taxon>Bacteroidota</taxon>
        <taxon>Flavobacteriia</taxon>
        <taxon>Flavobacteriales</taxon>
        <taxon>Flavobacteriaceae</taxon>
        <taxon>Leeuwenhoekiella</taxon>
    </lineage>
</organism>
<dbReference type="AlphaFoldDB" id="A0A2G1VWQ1"/>
<dbReference type="SUPFAM" id="SSF53448">
    <property type="entry name" value="Nucleotide-diphospho-sugar transferases"/>
    <property type="match status" value="1"/>
</dbReference>
<keyword evidence="2" id="KW-1185">Reference proteome</keyword>
<dbReference type="GO" id="GO:0016740">
    <property type="term" value="F:transferase activity"/>
    <property type="evidence" value="ECO:0007669"/>
    <property type="project" value="UniProtKB-KW"/>
</dbReference>
<proteinExistence type="predicted"/>